<dbReference type="Proteomes" id="UP000674084">
    <property type="component" value="Unassembled WGS sequence"/>
</dbReference>
<proteinExistence type="predicted"/>
<dbReference type="PANTHER" id="PTHR12110:SF48">
    <property type="entry name" value="BLL3656 PROTEIN"/>
    <property type="match status" value="1"/>
</dbReference>
<dbReference type="EMBL" id="JAGPXE010000006">
    <property type="protein sequence ID" value="MBQ0925483.1"/>
    <property type="molecule type" value="Genomic_DNA"/>
</dbReference>
<accession>A0ABS5DGR9</accession>
<name>A0ABS5DGR9_9PSEU</name>
<organism evidence="2 3">
    <name type="scientific">Saccharopolyspora endophytica</name>
    <dbReference type="NCBI Taxonomy" id="543886"/>
    <lineage>
        <taxon>Bacteria</taxon>
        <taxon>Bacillati</taxon>
        <taxon>Actinomycetota</taxon>
        <taxon>Actinomycetes</taxon>
        <taxon>Pseudonocardiales</taxon>
        <taxon>Pseudonocardiaceae</taxon>
        <taxon>Saccharopolyspora</taxon>
    </lineage>
</organism>
<keyword evidence="3" id="KW-1185">Reference proteome</keyword>
<dbReference type="InterPro" id="IPR013022">
    <property type="entry name" value="Xyl_isomerase-like_TIM-brl"/>
</dbReference>
<reference evidence="2 3" key="1">
    <citation type="submission" date="2021-04" db="EMBL/GenBank/DDBJ databases">
        <title>Whole-genome sequencing of Saccharopolyspora endophytica KCTC 19397.</title>
        <authorList>
            <person name="Ay H."/>
            <person name="Saygin H."/>
            <person name="Sahin N."/>
        </authorList>
    </citation>
    <scope>NUCLEOTIDE SEQUENCE [LARGE SCALE GENOMIC DNA]</scope>
    <source>
        <strain evidence="2 3">KCTC 19397</strain>
    </source>
</reference>
<gene>
    <name evidence="2" type="ORF">KBO27_16120</name>
</gene>
<dbReference type="RefSeq" id="WP_210970807.1">
    <property type="nucleotide sequence ID" value="NZ_JAGPXE010000006.1"/>
</dbReference>
<evidence type="ECO:0000313" key="2">
    <source>
        <dbReference type="EMBL" id="MBQ0925483.1"/>
    </source>
</evidence>
<evidence type="ECO:0000313" key="3">
    <source>
        <dbReference type="Proteomes" id="UP000674084"/>
    </source>
</evidence>
<comment type="caution">
    <text evidence="2">The sequence shown here is derived from an EMBL/GenBank/DDBJ whole genome shotgun (WGS) entry which is preliminary data.</text>
</comment>
<evidence type="ECO:0000259" key="1">
    <source>
        <dbReference type="Pfam" id="PF01261"/>
    </source>
</evidence>
<dbReference type="Pfam" id="PF01261">
    <property type="entry name" value="AP_endonuc_2"/>
    <property type="match status" value="1"/>
</dbReference>
<dbReference type="GO" id="GO:0016853">
    <property type="term" value="F:isomerase activity"/>
    <property type="evidence" value="ECO:0007669"/>
    <property type="project" value="UniProtKB-KW"/>
</dbReference>
<dbReference type="SUPFAM" id="SSF51658">
    <property type="entry name" value="Xylose isomerase-like"/>
    <property type="match status" value="1"/>
</dbReference>
<dbReference type="InterPro" id="IPR050312">
    <property type="entry name" value="IolE/XylAMocC-like"/>
</dbReference>
<dbReference type="InterPro" id="IPR036237">
    <property type="entry name" value="Xyl_isomerase-like_sf"/>
</dbReference>
<dbReference type="Gene3D" id="3.20.20.150">
    <property type="entry name" value="Divalent-metal-dependent TIM barrel enzymes"/>
    <property type="match status" value="1"/>
</dbReference>
<dbReference type="PANTHER" id="PTHR12110">
    <property type="entry name" value="HYDROXYPYRUVATE ISOMERASE"/>
    <property type="match status" value="1"/>
</dbReference>
<feature type="domain" description="Xylose isomerase-like TIM barrel" evidence="1">
    <location>
        <begin position="22"/>
        <end position="253"/>
    </location>
</feature>
<keyword evidence="2" id="KW-0413">Isomerase</keyword>
<sequence>MNPIGLAHLTLLRLSPPELVSTAAEAGFDFVGVRVNAVTAGEHQYPMEPGSPMSRETLRRLDDSGLIVRDVEFLTLRPETGPADWRPALDAGAGLGASTISVVGSDPDRERLADTLAALTADAAPLGILPTLEPISYQPVSTVAEAAAIAGSTGAAVLLDALHIQRGGSSIDDVRALDADLVPCLQVCDGPLAAPEHLDLPEELPLGMKADGSVLQAEARVQRELVGHGELPLPELLAAVPAGTPLSVEVPHAALQTRLTPLEFARRNLAGVRALLTETRTHV</sequence>
<protein>
    <submittedName>
        <fullName evidence="2">Sugar phosphate isomerase/epimerase</fullName>
    </submittedName>
</protein>